<dbReference type="InterPro" id="IPR029058">
    <property type="entry name" value="AB_hydrolase_fold"/>
</dbReference>
<dbReference type="SUPFAM" id="SSF53474">
    <property type="entry name" value="alpha/beta-Hydrolases"/>
    <property type="match status" value="1"/>
</dbReference>
<dbReference type="GO" id="GO:0046464">
    <property type="term" value="P:acylglycerol catabolic process"/>
    <property type="evidence" value="ECO:0007669"/>
    <property type="project" value="TreeGrafter"/>
</dbReference>
<organism evidence="3 4">
    <name type="scientific">Clathrospora elynae</name>
    <dbReference type="NCBI Taxonomy" id="706981"/>
    <lineage>
        <taxon>Eukaryota</taxon>
        <taxon>Fungi</taxon>
        <taxon>Dikarya</taxon>
        <taxon>Ascomycota</taxon>
        <taxon>Pezizomycotina</taxon>
        <taxon>Dothideomycetes</taxon>
        <taxon>Pleosporomycetidae</taxon>
        <taxon>Pleosporales</taxon>
        <taxon>Diademaceae</taxon>
        <taxon>Clathrospora</taxon>
    </lineage>
</organism>
<dbReference type="PANTHER" id="PTHR43798">
    <property type="entry name" value="MONOACYLGLYCEROL LIPASE"/>
    <property type="match status" value="1"/>
</dbReference>
<keyword evidence="4" id="KW-1185">Reference proteome</keyword>
<protein>
    <submittedName>
        <fullName evidence="3">Alpha/beta hydrolase fold domain-containing protein</fullName>
    </submittedName>
</protein>
<dbReference type="InterPro" id="IPR000073">
    <property type="entry name" value="AB_hydrolase_1"/>
</dbReference>
<dbReference type="OrthoDB" id="10249433at2759"/>
<evidence type="ECO:0000313" key="3">
    <source>
        <dbReference type="EMBL" id="KAF1938821.1"/>
    </source>
</evidence>
<dbReference type="AlphaFoldDB" id="A0A6A5SDU1"/>
<dbReference type="GO" id="GO:0016020">
    <property type="term" value="C:membrane"/>
    <property type="evidence" value="ECO:0007669"/>
    <property type="project" value="TreeGrafter"/>
</dbReference>
<keyword evidence="3" id="KW-0378">Hydrolase</keyword>
<feature type="chain" id="PRO_5025693906" evidence="1">
    <location>
        <begin position="17"/>
        <end position="332"/>
    </location>
</feature>
<accession>A0A6A5SDU1</accession>
<dbReference type="Gene3D" id="3.40.50.1820">
    <property type="entry name" value="alpha/beta hydrolase"/>
    <property type="match status" value="1"/>
</dbReference>
<dbReference type="GO" id="GO:0047372">
    <property type="term" value="F:monoacylglycerol lipase activity"/>
    <property type="evidence" value="ECO:0007669"/>
    <property type="project" value="TreeGrafter"/>
</dbReference>
<feature type="domain" description="AB hydrolase-1" evidence="2">
    <location>
        <begin position="64"/>
        <end position="269"/>
    </location>
</feature>
<sequence>MRSAALILTLVATVLGASVVPPSSWSYPYPWPVQYYNFTSQRSNLSMAYMDVSAANTTYASNKTIVLLHGKNFCGATWEDTARRLSTHGFRVIVADQIGFCKSSKPPSYQFSLQQLAYNTHALLESLSIKQTYVLGHSMGGMLATRFALMYPEITSHLILTNPLGLEDWKALGVPWRNLDLLYADELVTNYTSLRKYQQATYYVNTWKPEYDVWVNMLVSLYQLPGENTTFAWNMAEATDMVLTQPIAYEFGLIKSKTLLLIGAKDNTAIGKAWSPPEVQAKLGNYALLGKETVAKIPNADLVEFDGLGHSPQVQDSEKYHQALFDWLDRSS</sequence>
<evidence type="ECO:0000256" key="1">
    <source>
        <dbReference type="SAM" id="SignalP"/>
    </source>
</evidence>
<dbReference type="InterPro" id="IPR050266">
    <property type="entry name" value="AB_hydrolase_sf"/>
</dbReference>
<proteinExistence type="predicted"/>
<evidence type="ECO:0000259" key="2">
    <source>
        <dbReference type="Pfam" id="PF00561"/>
    </source>
</evidence>
<reference evidence="3" key="1">
    <citation type="journal article" date="2020" name="Stud. Mycol.">
        <title>101 Dothideomycetes genomes: a test case for predicting lifestyles and emergence of pathogens.</title>
        <authorList>
            <person name="Haridas S."/>
            <person name="Albert R."/>
            <person name="Binder M."/>
            <person name="Bloem J."/>
            <person name="Labutti K."/>
            <person name="Salamov A."/>
            <person name="Andreopoulos B."/>
            <person name="Baker S."/>
            <person name="Barry K."/>
            <person name="Bills G."/>
            <person name="Bluhm B."/>
            <person name="Cannon C."/>
            <person name="Castanera R."/>
            <person name="Culley D."/>
            <person name="Daum C."/>
            <person name="Ezra D."/>
            <person name="Gonzalez J."/>
            <person name="Henrissat B."/>
            <person name="Kuo A."/>
            <person name="Liang C."/>
            <person name="Lipzen A."/>
            <person name="Lutzoni F."/>
            <person name="Magnuson J."/>
            <person name="Mondo S."/>
            <person name="Nolan M."/>
            <person name="Ohm R."/>
            <person name="Pangilinan J."/>
            <person name="Park H.-J."/>
            <person name="Ramirez L."/>
            <person name="Alfaro M."/>
            <person name="Sun H."/>
            <person name="Tritt A."/>
            <person name="Yoshinaga Y."/>
            <person name="Zwiers L.-H."/>
            <person name="Turgeon B."/>
            <person name="Goodwin S."/>
            <person name="Spatafora J."/>
            <person name="Crous P."/>
            <person name="Grigoriev I."/>
        </authorList>
    </citation>
    <scope>NUCLEOTIDE SEQUENCE</scope>
    <source>
        <strain evidence="3">CBS 161.51</strain>
    </source>
</reference>
<dbReference type="PRINTS" id="PR00111">
    <property type="entry name" value="ABHYDROLASE"/>
</dbReference>
<gene>
    <name evidence="3" type="ORF">EJ02DRAFT_457583</name>
</gene>
<feature type="signal peptide" evidence="1">
    <location>
        <begin position="1"/>
        <end position="16"/>
    </location>
</feature>
<name>A0A6A5SDU1_9PLEO</name>
<dbReference type="PANTHER" id="PTHR43798:SF33">
    <property type="entry name" value="HYDROLASE, PUTATIVE (AFU_ORTHOLOGUE AFUA_2G14860)-RELATED"/>
    <property type="match status" value="1"/>
</dbReference>
<dbReference type="Pfam" id="PF00561">
    <property type="entry name" value="Abhydrolase_1"/>
    <property type="match status" value="1"/>
</dbReference>
<evidence type="ECO:0000313" key="4">
    <source>
        <dbReference type="Proteomes" id="UP000800038"/>
    </source>
</evidence>
<keyword evidence="1" id="KW-0732">Signal</keyword>
<dbReference type="Proteomes" id="UP000800038">
    <property type="component" value="Unassembled WGS sequence"/>
</dbReference>
<dbReference type="EMBL" id="ML976095">
    <property type="protein sequence ID" value="KAF1938821.1"/>
    <property type="molecule type" value="Genomic_DNA"/>
</dbReference>